<dbReference type="OrthoDB" id="9791139at2"/>
<dbReference type="RefSeq" id="WP_038681063.1">
    <property type="nucleotide sequence ID" value="NZ_CP009896.1"/>
</dbReference>
<dbReference type="GO" id="GO:0042802">
    <property type="term" value="F:identical protein binding"/>
    <property type="evidence" value="ECO:0007669"/>
    <property type="project" value="TreeGrafter"/>
</dbReference>
<dbReference type="EC" id="3.5.99.6" evidence="4"/>
<evidence type="ECO:0000313" key="4">
    <source>
        <dbReference type="EMBL" id="AIY18630.1"/>
    </source>
</evidence>
<dbReference type="InterPro" id="IPR004547">
    <property type="entry name" value="Glucosamine6P_isomerase"/>
</dbReference>
<dbReference type="Gene3D" id="3.40.50.1360">
    <property type="match status" value="1"/>
</dbReference>
<dbReference type="InterPro" id="IPR018321">
    <property type="entry name" value="Glucosamine6P_isomerase_CS"/>
</dbReference>
<dbReference type="PROSITE" id="PS01161">
    <property type="entry name" value="GLC_GALNAC_ISOMERASE"/>
    <property type="match status" value="1"/>
</dbReference>
<dbReference type="STRING" id="2045.KR76_21045"/>
<dbReference type="eggNOG" id="COG0363">
    <property type="taxonomic scope" value="Bacteria"/>
</dbReference>
<dbReference type="GeneID" id="96611276"/>
<feature type="domain" description="Glucosamine/galactosamine-6-phosphate isomerase" evidence="3">
    <location>
        <begin position="11"/>
        <end position="225"/>
    </location>
</feature>
<evidence type="ECO:0000313" key="5">
    <source>
        <dbReference type="Proteomes" id="UP000030300"/>
    </source>
</evidence>
<dbReference type="SUPFAM" id="SSF100950">
    <property type="entry name" value="NagB/RpiA/CoA transferase-like"/>
    <property type="match status" value="1"/>
</dbReference>
<keyword evidence="5" id="KW-1185">Reference proteome</keyword>
<evidence type="ECO:0000256" key="2">
    <source>
        <dbReference type="ARBA" id="ARBA00023277"/>
    </source>
</evidence>
<dbReference type="GO" id="GO:0006046">
    <property type="term" value="P:N-acetylglucosamine catabolic process"/>
    <property type="evidence" value="ECO:0007669"/>
    <property type="project" value="TreeGrafter"/>
</dbReference>
<dbReference type="AlphaFoldDB" id="A0A0A1DT95"/>
<dbReference type="HOGENOM" id="CLU_049611_1_1_11"/>
<keyword evidence="2" id="KW-0119">Carbohydrate metabolism</keyword>
<accession>A0A0A1DT95</accession>
<dbReference type="GO" id="GO:0005975">
    <property type="term" value="P:carbohydrate metabolic process"/>
    <property type="evidence" value="ECO:0007669"/>
    <property type="project" value="InterPro"/>
</dbReference>
<dbReference type="PANTHER" id="PTHR11280">
    <property type="entry name" value="GLUCOSAMINE-6-PHOSPHATE ISOMERASE"/>
    <property type="match status" value="1"/>
</dbReference>
<dbReference type="GO" id="GO:0006043">
    <property type="term" value="P:glucosamine catabolic process"/>
    <property type="evidence" value="ECO:0007669"/>
    <property type="project" value="TreeGrafter"/>
</dbReference>
<name>A0A0A1DT95_NOCSI</name>
<gene>
    <name evidence="4" type="ORF">KR76_21045</name>
</gene>
<dbReference type="InterPro" id="IPR006148">
    <property type="entry name" value="Glc/Gal-6P_isomerase"/>
</dbReference>
<keyword evidence="1 4" id="KW-0378">Hydrolase</keyword>
<protein>
    <submittedName>
        <fullName evidence="4">Glucosamine-6-phosphate deaminase</fullName>
        <ecNumber evidence="4">3.5.99.6</ecNumber>
    </submittedName>
</protein>
<dbReference type="PANTHER" id="PTHR11280:SF5">
    <property type="entry name" value="GLUCOSAMINE-6-PHOSPHATE ISOMERASE"/>
    <property type="match status" value="1"/>
</dbReference>
<dbReference type="Proteomes" id="UP000030300">
    <property type="component" value="Chromosome"/>
</dbReference>
<dbReference type="GO" id="GO:0005737">
    <property type="term" value="C:cytoplasm"/>
    <property type="evidence" value="ECO:0007669"/>
    <property type="project" value="TreeGrafter"/>
</dbReference>
<dbReference type="NCBIfam" id="NF001684">
    <property type="entry name" value="PRK00443.1-4"/>
    <property type="match status" value="1"/>
</dbReference>
<proteinExistence type="predicted"/>
<dbReference type="EMBL" id="CP009896">
    <property type="protein sequence ID" value="AIY18630.1"/>
    <property type="molecule type" value="Genomic_DNA"/>
</dbReference>
<dbReference type="InterPro" id="IPR037171">
    <property type="entry name" value="NagB/RpiA_transferase-like"/>
</dbReference>
<dbReference type="CDD" id="cd01399">
    <property type="entry name" value="GlcN6P_deaminase"/>
    <property type="match status" value="1"/>
</dbReference>
<dbReference type="Pfam" id="PF01182">
    <property type="entry name" value="Glucosamine_iso"/>
    <property type="match status" value="1"/>
</dbReference>
<evidence type="ECO:0000256" key="1">
    <source>
        <dbReference type="ARBA" id="ARBA00022801"/>
    </source>
</evidence>
<dbReference type="GO" id="GO:0019262">
    <property type="term" value="P:N-acetylneuraminate catabolic process"/>
    <property type="evidence" value="ECO:0007669"/>
    <property type="project" value="TreeGrafter"/>
</dbReference>
<sequence>MEVVPLADAGEVAALAADVVEAVVRARPDAVLGLATGSTPLPAYGELIRRHRAGAGPSYDSVRCFTLDEYVGLPPGHPESYRATIARELTDPLGIPPERVHGPDPAPDALPTAGARYEEALAAAGGVDVQVLGIGSDGHLAFNEPGSSLASATRIKTLTDETRRDNARFFGAIDEVPRHVLTQGLGTILRARHLLLLATGAGKAAALAAAVEGPLTASCPASVLQLHPHATVLCDAEAAAGLVRRAHYREVYDAKPAWQPL</sequence>
<dbReference type="GO" id="GO:0004342">
    <property type="term" value="F:glucosamine-6-phosphate deaminase activity"/>
    <property type="evidence" value="ECO:0007669"/>
    <property type="project" value="UniProtKB-EC"/>
</dbReference>
<reference evidence="4 5" key="1">
    <citation type="journal article" date="2015" name="Genome Announc.">
        <title>Complete Genome Sequence of Steroid-Transforming Nocardioides simplex VKM Ac-2033D.</title>
        <authorList>
            <person name="Shtratnikova V.Y."/>
            <person name="Schelkunov M.I."/>
            <person name="Pekov Y.A."/>
            <person name="Fokina V.V."/>
            <person name="Logacheva M.D."/>
            <person name="Sokolov S.L."/>
            <person name="Bragin E.Y."/>
            <person name="Ashapkin V.V."/>
            <person name="Donova M.V."/>
        </authorList>
    </citation>
    <scope>NUCLEOTIDE SEQUENCE [LARGE SCALE GENOMIC DNA]</scope>
    <source>
        <strain evidence="4 5">VKM Ac-2033D</strain>
    </source>
</reference>
<dbReference type="KEGG" id="psim:KR76_21045"/>
<organism evidence="4 5">
    <name type="scientific">Nocardioides simplex</name>
    <name type="common">Arthrobacter simplex</name>
    <dbReference type="NCBI Taxonomy" id="2045"/>
    <lineage>
        <taxon>Bacteria</taxon>
        <taxon>Bacillati</taxon>
        <taxon>Actinomycetota</taxon>
        <taxon>Actinomycetes</taxon>
        <taxon>Propionibacteriales</taxon>
        <taxon>Nocardioidaceae</taxon>
        <taxon>Pimelobacter</taxon>
    </lineage>
</organism>
<evidence type="ECO:0000259" key="3">
    <source>
        <dbReference type="Pfam" id="PF01182"/>
    </source>
</evidence>